<dbReference type="AlphaFoldDB" id="A0A7S8MYB9"/>
<evidence type="ECO:0000313" key="2">
    <source>
        <dbReference type="Proteomes" id="UP000594480"/>
    </source>
</evidence>
<gene>
    <name evidence="1" type="ORF">IT882_05755</name>
</gene>
<accession>A0A7S8MYB9</accession>
<dbReference type="RefSeq" id="WP_195693535.1">
    <property type="nucleotide sequence ID" value="NZ_CP064760.1"/>
</dbReference>
<name>A0A7S8MYB9_9MICO</name>
<keyword evidence="2" id="KW-1185">Reference proteome</keyword>
<protein>
    <submittedName>
        <fullName evidence="1">Uncharacterized protein</fullName>
    </submittedName>
</protein>
<proteinExistence type="predicted"/>
<evidence type="ECO:0000313" key="1">
    <source>
        <dbReference type="EMBL" id="QPE05519.1"/>
    </source>
</evidence>
<sequence>MYLSGLLTNPDSVTTTGAREATDTLCVGLDGCLEAWTTDHAHFYRFESNAQAEQFLTTVTDGFQSDRIAVSFDETEPSEQMKQWTRELVDGAHSLT</sequence>
<organism evidence="1 2">
    <name type="scientific">Microbacterium schleiferi</name>
    <dbReference type="NCBI Taxonomy" id="69362"/>
    <lineage>
        <taxon>Bacteria</taxon>
        <taxon>Bacillati</taxon>
        <taxon>Actinomycetota</taxon>
        <taxon>Actinomycetes</taxon>
        <taxon>Micrococcales</taxon>
        <taxon>Microbacteriaceae</taxon>
        <taxon>Microbacterium</taxon>
    </lineage>
</organism>
<dbReference type="Proteomes" id="UP000594480">
    <property type="component" value="Chromosome"/>
</dbReference>
<dbReference type="KEGG" id="msf:IT882_05755"/>
<dbReference type="EMBL" id="CP064760">
    <property type="protein sequence ID" value="QPE05519.1"/>
    <property type="molecule type" value="Genomic_DNA"/>
</dbReference>
<reference evidence="1 2" key="1">
    <citation type="submission" date="2020-11" db="EMBL/GenBank/DDBJ databases">
        <title>Amino acid is mineralized and recycled by bacteria in oceanic microbiome.</title>
        <authorList>
            <person name="Zheng L.Y."/>
        </authorList>
    </citation>
    <scope>NUCLEOTIDE SEQUENCE [LARGE SCALE GENOMIC DNA]</scope>
    <source>
        <strain evidence="1 2">A32-1</strain>
    </source>
</reference>